<dbReference type="Pfam" id="PF06605">
    <property type="entry name" value="Prophage_tail"/>
    <property type="match status" value="1"/>
</dbReference>
<dbReference type="InterPro" id="IPR008979">
    <property type="entry name" value="Galactose-bd-like_sf"/>
</dbReference>
<dbReference type="SUPFAM" id="SSF49785">
    <property type="entry name" value="Galactose-binding domain-like"/>
    <property type="match status" value="1"/>
</dbReference>
<proteinExistence type="predicted"/>
<sequence>MEAQNLYLLDTDKTTVGVLSNRMPFSLPFYDDLQERDLDEMTDTLKLFIPANHEKSNLVVAGNYILYPKYEGDYRLYRIIETTETSDTNTYYKEVYAEVSAQDDLIKGVVRPTTFTSVTIDKVIDHILEGVPWEKGSIDDLGTQDVTIEDYPTKLEALIAVVKQFGGELDYEYVTQGTTIIEQRISVYKQLGNATGKPFMHGKDITGVERVEDWSSVVTALIGVGKTDDQGTPLTFKDANTIQYLPKGYEVVGDYVGSIAARENYSNTGEHIFGVYKDDSATSPQELFENTLSALKENERPKMTYKVEVALLERLAGYEHERVALGDTILVQDKTVQPELYLTARIRKLSRSLTNPLNDAVELGDYLAVVPPVNSRIASLQKKISSKEEIWNRAREIPEMQNTISQLPTKDDLFSTQAQRLKVRYIRDWINGSDVDTSNQWAELQVFKQGVNIAKGLIPTGSAELTNPEFLTDEIADSTVLVSTAIGSQYVLLDLGQAVEDVEYIRVWHYFGDERSYNGHYTDVSEDGVNWVRLYNSDRHGTHKETSEGFIVPVNSSAIIATQEKQVTQVVTAFEELDEFKQSVEYELEQKVPLNTFNNTVDNLNTAMADKADLEYVGGELKNKANASETYTKTEIDSAVNSRVSNVTYETDETGRVQRFESAESRIKQVEDEITLSLEGSSYDKLSELLKSNTAKITATAEALESKVEATEVKDIARRTGADIVKVRYVRVLMNGNTTNNGNHIVELRVMQGGINLAKGVTPTASTTMTNPTAMTDDNYSGTNPYTSIGGGSQWVQLDLGAVYDNIDYIHLFLYWADLRSYNHEVQVSEEGVNWVSLFDTAKNGNYTCTDSGFVILVNEQKSINTMATSIKQAADSIETKVEKNGVISAINQSPELINLSAKKINFDGAVLGSTATFSGMVKGAVIETNKTVDNKINNARFDGAEFRFVRYKAGVTDPDTTTVDTSQIETMAKVYQDGIGFTDGTLAMGVGLGHIVNDGQLELLADSLFVSTATGTTFNNKVAIWSDAEIWGTLDVDTISGDLAVGGNLKFSTASFTNSSGVVFDKYGNIQASTSASAGAYWGLKTATGTVIARFYNGSGAEMIELSPVGSSNFKFKASPDGNGHSVIQGANKGLLKFLTNASQNMQIRNSSDTAYVAMTASAFNTSSKREFKKNIEDYTENAQAQIAATPVHLYHFNEELDTEMKHLGLILDEVPAYMADVQGEGIELYPMASMLWKAMQEQIEINKGLTKRLELLENSAQR</sequence>
<organism evidence="2 3">
    <name type="scientific">Bacillus atrophaeus (strain 1942)</name>
    <dbReference type="NCBI Taxonomy" id="720555"/>
    <lineage>
        <taxon>Bacteria</taxon>
        <taxon>Bacillati</taxon>
        <taxon>Bacillota</taxon>
        <taxon>Bacilli</taxon>
        <taxon>Bacillales</taxon>
        <taxon>Bacillaceae</taxon>
        <taxon>Bacillus</taxon>
    </lineage>
</organism>
<dbReference type="InterPro" id="IPR030392">
    <property type="entry name" value="S74_ICA"/>
</dbReference>
<dbReference type="InterPro" id="IPR007119">
    <property type="entry name" value="Phage_tail_spike_N"/>
</dbReference>
<dbReference type="EMBL" id="CP002207">
    <property type="protein sequence ID" value="ADP32892.1"/>
    <property type="molecule type" value="Genomic_DNA"/>
</dbReference>
<dbReference type="PROSITE" id="PS51688">
    <property type="entry name" value="ICA"/>
    <property type="match status" value="1"/>
</dbReference>
<reference evidence="2 3" key="1">
    <citation type="journal article" date="2011" name="Front. Microbiol.">
        <title>Genomic signatures of strain selection and enhancement in Bacillus atrophaeus var. globigii, a historical biowarfare simulant.</title>
        <authorList>
            <person name="Gibbons H.S."/>
            <person name="Broomall S.M."/>
            <person name="McNew L.A."/>
            <person name="Daligault H."/>
            <person name="Chapman C."/>
            <person name="Bruce D."/>
            <person name="Karavis M."/>
            <person name="Krepps M."/>
            <person name="McGregor P.A."/>
            <person name="Hong C."/>
            <person name="Park K.H."/>
            <person name="Akmal A."/>
            <person name="Feldman A."/>
            <person name="Lin J.S."/>
            <person name="Chang W.E."/>
            <person name="Higgs B.W."/>
            <person name="Demirev P."/>
            <person name="Lindquist J."/>
            <person name="Liem A."/>
            <person name="Fochler E."/>
            <person name="Read T.D."/>
            <person name="Tapia R."/>
            <person name="Johnson S."/>
            <person name="Bishop-Lilly K.A."/>
            <person name="Detter C."/>
            <person name="Han C."/>
            <person name="Sozhamannan S."/>
            <person name="Rosenzweig C.N."/>
            <person name="Skowronski E.W."/>
        </authorList>
    </citation>
    <scope>NUCLEOTIDE SEQUENCE [LARGE SCALE GENOMIC DNA]</scope>
    <source>
        <strain evidence="2 3">1942</strain>
    </source>
</reference>
<evidence type="ECO:0000313" key="3">
    <source>
        <dbReference type="Proteomes" id="UP000006867"/>
    </source>
</evidence>
<name>A0ABN3ZDP2_BACA1</name>
<dbReference type="Gene3D" id="2.60.120.260">
    <property type="entry name" value="Galactose-binding domain-like"/>
    <property type="match status" value="1"/>
</dbReference>
<dbReference type="Proteomes" id="UP000006867">
    <property type="component" value="Chromosome"/>
</dbReference>
<gene>
    <name evidence="2" type="ordered locus">BATR1942_09795</name>
</gene>
<protein>
    <submittedName>
        <fullName evidence="2">Phage minor structural protein</fullName>
    </submittedName>
</protein>
<dbReference type="NCBIfam" id="TIGR01665">
    <property type="entry name" value="put_anti_recept"/>
    <property type="match status" value="1"/>
</dbReference>
<accession>A0ABN3ZDP2</accession>
<keyword evidence="3" id="KW-1185">Reference proteome</keyword>
<dbReference type="InterPro" id="IPR010572">
    <property type="entry name" value="Tail_dom"/>
</dbReference>
<evidence type="ECO:0000259" key="1">
    <source>
        <dbReference type="PROSITE" id="PS51688"/>
    </source>
</evidence>
<evidence type="ECO:0000313" key="2">
    <source>
        <dbReference type="EMBL" id="ADP32892.1"/>
    </source>
</evidence>
<feature type="domain" description="Peptidase S74" evidence="1">
    <location>
        <begin position="1169"/>
        <end position="1264"/>
    </location>
</feature>
<dbReference type="RefSeq" id="WP_004429560.1">
    <property type="nucleotide sequence ID" value="NC_014639.1"/>
</dbReference>